<reference evidence="2 3" key="1">
    <citation type="journal article" date="2018" name="Nat. Ecol. Evol.">
        <title>Shark genomes provide insights into elasmobranch evolution and the origin of vertebrates.</title>
        <authorList>
            <person name="Hara Y"/>
            <person name="Yamaguchi K"/>
            <person name="Onimaru K"/>
            <person name="Kadota M"/>
            <person name="Koyanagi M"/>
            <person name="Keeley SD"/>
            <person name="Tatsumi K"/>
            <person name="Tanaka K"/>
            <person name="Motone F"/>
            <person name="Kageyama Y"/>
            <person name="Nozu R"/>
            <person name="Adachi N"/>
            <person name="Nishimura O"/>
            <person name="Nakagawa R"/>
            <person name="Tanegashima C"/>
            <person name="Kiyatake I"/>
            <person name="Matsumoto R"/>
            <person name="Murakumo K"/>
            <person name="Nishida K"/>
            <person name="Terakita A"/>
            <person name="Kuratani S"/>
            <person name="Sato K"/>
            <person name="Hyodo S Kuraku.S."/>
        </authorList>
    </citation>
    <scope>NUCLEOTIDE SEQUENCE [LARGE SCALE GENOMIC DNA]</scope>
</reference>
<sequence>MGLHVLWQSRYLDTSEPQSGHSSLSALSAVRDGRQSRRRRLARLTDSETVGRESRATINQDDESSIDELDVKQVGGHLGNSRVRDDGGLRSVG</sequence>
<evidence type="ECO:0000313" key="2">
    <source>
        <dbReference type="EMBL" id="GCC46476.1"/>
    </source>
</evidence>
<protein>
    <submittedName>
        <fullName evidence="2">Uncharacterized protein</fullName>
    </submittedName>
</protein>
<gene>
    <name evidence="2" type="ORF">chiPu_0030404</name>
</gene>
<dbReference type="AlphaFoldDB" id="A0A401TV31"/>
<name>A0A401TV31_CHIPU</name>
<keyword evidence="3" id="KW-1185">Reference proteome</keyword>
<feature type="compositionally biased region" description="Basic and acidic residues" evidence="1">
    <location>
        <begin position="82"/>
        <end position="93"/>
    </location>
</feature>
<accession>A0A401TV31</accession>
<comment type="caution">
    <text evidence="2">The sequence shown here is derived from an EMBL/GenBank/DDBJ whole genome shotgun (WGS) entry which is preliminary data.</text>
</comment>
<dbReference type="EMBL" id="BEZZ01182133">
    <property type="protein sequence ID" value="GCC46476.1"/>
    <property type="molecule type" value="Genomic_DNA"/>
</dbReference>
<proteinExistence type="predicted"/>
<feature type="compositionally biased region" description="Basic and acidic residues" evidence="1">
    <location>
        <begin position="43"/>
        <end position="55"/>
    </location>
</feature>
<dbReference type="Proteomes" id="UP000287033">
    <property type="component" value="Unassembled WGS sequence"/>
</dbReference>
<organism evidence="2 3">
    <name type="scientific">Chiloscyllium punctatum</name>
    <name type="common">Brownbanded bambooshark</name>
    <name type="synonym">Hemiscyllium punctatum</name>
    <dbReference type="NCBI Taxonomy" id="137246"/>
    <lineage>
        <taxon>Eukaryota</taxon>
        <taxon>Metazoa</taxon>
        <taxon>Chordata</taxon>
        <taxon>Craniata</taxon>
        <taxon>Vertebrata</taxon>
        <taxon>Chondrichthyes</taxon>
        <taxon>Elasmobranchii</taxon>
        <taxon>Galeomorphii</taxon>
        <taxon>Galeoidea</taxon>
        <taxon>Orectolobiformes</taxon>
        <taxon>Hemiscylliidae</taxon>
        <taxon>Chiloscyllium</taxon>
    </lineage>
</organism>
<feature type="region of interest" description="Disordered" evidence="1">
    <location>
        <begin position="14"/>
        <end position="93"/>
    </location>
</feature>
<evidence type="ECO:0000256" key="1">
    <source>
        <dbReference type="SAM" id="MobiDB-lite"/>
    </source>
</evidence>
<feature type="compositionally biased region" description="Polar residues" evidence="1">
    <location>
        <begin position="14"/>
        <end position="26"/>
    </location>
</feature>
<evidence type="ECO:0000313" key="3">
    <source>
        <dbReference type="Proteomes" id="UP000287033"/>
    </source>
</evidence>
<feature type="non-terminal residue" evidence="2">
    <location>
        <position position="93"/>
    </location>
</feature>